<evidence type="ECO:0000313" key="2">
    <source>
        <dbReference type="Proteomes" id="UP000004995"/>
    </source>
</evidence>
<dbReference type="InParanoid" id="K3YFQ7"/>
<dbReference type="EMBL" id="AGNK02004038">
    <property type="status" value="NOT_ANNOTATED_CDS"/>
    <property type="molecule type" value="Genomic_DNA"/>
</dbReference>
<dbReference type="Proteomes" id="UP000004995">
    <property type="component" value="Unassembled WGS sequence"/>
</dbReference>
<evidence type="ECO:0000313" key="1">
    <source>
        <dbReference type="EnsemblPlants" id="KQK96099"/>
    </source>
</evidence>
<dbReference type="AlphaFoldDB" id="K3YFQ7"/>
<reference evidence="1" key="2">
    <citation type="submission" date="2018-08" db="UniProtKB">
        <authorList>
            <consortium name="EnsemblPlants"/>
        </authorList>
    </citation>
    <scope>IDENTIFICATION</scope>
    <source>
        <strain evidence="1">Yugu1</strain>
    </source>
</reference>
<protein>
    <submittedName>
        <fullName evidence="1">Uncharacterized protein</fullName>
    </submittedName>
</protein>
<name>K3YFQ7_SETIT</name>
<organism evidence="1 2">
    <name type="scientific">Setaria italica</name>
    <name type="common">Foxtail millet</name>
    <name type="synonym">Panicum italicum</name>
    <dbReference type="NCBI Taxonomy" id="4555"/>
    <lineage>
        <taxon>Eukaryota</taxon>
        <taxon>Viridiplantae</taxon>
        <taxon>Streptophyta</taxon>
        <taxon>Embryophyta</taxon>
        <taxon>Tracheophyta</taxon>
        <taxon>Spermatophyta</taxon>
        <taxon>Magnoliopsida</taxon>
        <taxon>Liliopsida</taxon>
        <taxon>Poales</taxon>
        <taxon>Poaceae</taxon>
        <taxon>PACMAD clade</taxon>
        <taxon>Panicoideae</taxon>
        <taxon>Panicodae</taxon>
        <taxon>Paniceae</taxon>
        <taxon>Cenchrinae</taxon>
        <taxon>Setaria</taxon>
    </lineage>
</organism>
<accession>K3YFQ7</accession>
<dbReference type="HOGENOM" id="CLU_3400115_0_0_1"/>
<dbReference type="EnsemblPlants" id="KQK96099">
    <property type="protein sequence ID" value="KQK96099"/>
    <property type="gene ID" value="SETIT_013075mg"/>
</dbReference>
<keyword evidence="2" id="KW-1185">Reference proteome</keyword>
<sequence>MNFPNKLKLKLRTCMDNAEGFVQRQAQKSCR</sequence>
<reference evidence="2" key="1">
    <citation type="journal article" date="2012" name="Nat. Biotechnol.">
        <title>Reference genome sequence of the model plant Setaria.</title>
        <authorList>
            <person name="Bennetzen J.L."/>
            <person name="Schmutz J."/>
            <person name="Wang H."/>
            <person name="Percifield R."/>
            <person name="Hawkins J."/>
            <person name="Pontaroli A.C."/>
            <person name="Estep M."/>
            <person name="Feng L."/>
            <person name="Vaughn J.N."/>
            <person name="Grimwood J."/>
            <person name="Jenkins J."/>
            <person name="Barry K."/>
            <person name="Lindquist E."/>
            <person name="Hellsten U."/>
            <person name="Deshpande S."/>
            <person name="Wang X."/>
            <person name="Wu X."/>
            <person name="Mitros T."/>
            <person name="Triplett J."/>
            <person name="Yang X."/>
            <person name="Ye C.Y."/>
            <person name="Mauro-Herrera M."/>
            <person name="Wang L."/>
            <person name="Li P."/>
            <person name="Sharma M."/>
            <person name="Sharma R."/>
            <person name="Ronald P.C."/>
            <person name="Panaud O."/>
            <person name="Kellogg E.A."/>
            <person name="Brutnell T.P."/>
            <person name="Doust A.N."/>
            <person name="Tuskan G.A."/>
            <person name="Rokhsar D."/>
            <person name="Devos K.M."/>
        </authorList>
    </citation>
    <scope>NUCLEOTIDE SEQUENCE [LARGE SCALE GENOMIC DNA]</scope>
    <source>
        <strain evidence="2">cv. Yugu1</strain>
    </source>
</reference>
<dbReference type="Gramene" id="KQK96099">
    <property type="protein sequence ID" value="KQK96099"/>
    <property type="gene ID" value="SETIT_013075mg"/>
</dbReference>
<proteinExistence type="predicted"/>